<dbReference type="EMBL" id="JBEDNZ010000031">
    <property type="protein sequence ID" value="KAL0808576.1"/>
    <property type="molecule type" value="Genomic_DNA"/>
</dbReference>
<dbReference type="InterPro" id="IPR001254">
    <property type="entry name" value="Trypsin_dom"/>
</dbReference>
<feature type="domain" description="Peptidase S1" evidence="4">
    <location>
        <begin position="73"/>
        <end position="318"/>
    </location>
</feature>
<dbReference type="InterPro" id="IPR009003">
    <property type="entry name" value="Peptidase_S1_PA"/>
</dbReference>
<protein>
    <recommendedName>
        <fullName evidence="4">Peptidase S1 domain-containing protein</fullName>
    </recommendedName>
</protein>
<dbReference type="PROSITE" id="PS50240">
    <property type="entry name" value="TRYPSIN_DOM"/>
    <property type="match status" value="1"/>
</dbReference>
<dbReference type="PANTHER" id="PTHR24256">
    <property type="entry name" value="TRYPTASE-RELATED"/>
    <property type="match status" value="1"/>
</dbReference>
<organism evidence="5 6">
    <name type="scientific">Loxostege sticticalis</name>
    <name type="common">Beet webworm moth</name>
    <dbReference type="NCBI Taxonomy" id="481309"/>
    <lineage>
        <taxon>Eukaryota</taxon>
        <taxon>Metazoa</taxon>
        <taxon>Ecdysozoa</taxon>
        <taxon>Arthropoda</taxon>
        <taxon>Hexapoda</taxon>
        <taxon>Insecta</taxon>
        <taxon>Pterygota</taxon>
        <taxon>Neoptera</taxon>
        <taxon>Endopterygota</taxon>
        <taxon>Lepidoptera</taxon>
        <taxon>Glossata</taxon>
        <taxon>Ditrysia</taxon>
        <taxon>Pyraloidea</taxon>
        <taxon>Crambidae</taxon>
        <taxon>Pyraustinae</taxon>
        <taxon>Loxostege</taxon>
    </lineage>
</organism>
<evidence type="ECO:0000256" key="3">
    <source>
        <dbReference type="SAM" id="SignalP"/>
    </source>
</evidence>
<dbReference type="Gene3D" id="2.40.10.10">
    <property type="entry name" value="Trypsin-like serine proteases"/>
    <property type="match status" value="1"/>
</dbReference>
<feature type="chain" id="PRO_5044763238" description="Peptidase S1 domain-containing protein" evidence="3">
    <location>
        <begin position="16"/>
        <end position="329"/>
    </location>
</feature>
<dbReference type="SMART" id="SM00020">
    <property type="entry name" value="Tryp_SPc"/>
    <property type="match status" value="1"/>
</dbReference>
<dbReference type="InterPro" id="IPR051487">
    <property type="entry name" value="Ser/Thr_Proteases_Immune/Dev"/>
</dbReference>
<dbReference type="Pfam" id="PF00089">
    <property type="entry name" value="Trypsin"/>
    <property type="match status" value="1"/>
</dbReference>
<evidence type="ECO:0000259" key="4">
    <source>
        <dbReference type="PROSITE" id="PS50240"/>
    </source>
</evidence>
<proteinExistence type="inferred from homology"/>
<dbReference type="Proteomes" id="UP001549921">
    <property type="component" value="Unassembled WGS sequence"/>
</dbReference>
<reference evidence="5 6" key="1">
    <citation type="submission" date="2024-06" db="EMBL/GenBank/DDBJ databases">
        <title>A chromosome-level genome assembly of beet webworm, Loxostege sticticalis.</title>
        <authorList>
            <person name="Zhang Y."/>
        </authorList>
    </citation>
    <scope>NUCLEOTIDE SEQUENCE [LARGE SCALE GENOMIC DNA]</scope>
    <source>
        <strain evidence="5">AQ028</strain>
        <tissue evidence="5">Male pupae</tissue>
    </source>
</reference>
<evidence type="ECO:0000256" key="2">
    <source>
        <dbReference type="ARBA" id="ARBA00024195"/>
    </source>
</evidence>
<keyword evidence="1" id="KW-1015">Disulfide bond</keyword>
<evidence type="ECO:0000313" key="5">
    <source>
        <dbReference type="EMBL" id="KAL0808576.1"/>
    </source>
</evidence>
<comment type="caution">
    <text evidence="5">The sequence shown here is derived from an EMBL/GenBank/DDBJ whole genome shotgun (WGS) entry which is preliminary data.</text>
</comment>
<evidence type="ECO:0000256" key="1">
    <source>
        <dbReference type="ARBA" id="ARBA00023157"/>
    </source>
</evidence>
<accession>A0ABD0S785</accession>
<dbReference type="AlphaFoldDB" id="A0ABD0S785"/>
<dbReference type="CDD" id="cd00190">
    <property type="entry name" value="Tryp_SPc"/>
    <property type="match status" value="1"/>
</dbReference>
<keyword evidence="3" id="KW-0732">Signal</keyword>
<dbReference type="FunFam" id="2.40.10.10:FF:000002">
    <property type="entry name" value="Transmembrane protease serine"/>
    <property type="match status" value="1"/>
</dbReference>
<evidence type="ECO:0000313" key="6">
    <source>
        <dbReference type="Proteomes" id="UP001549921"/>
    </source>
</evidence>
<dbReference type="InterPro" id="IPR043504">
    <property type="entry name" value="Peptidase_S1_PA_chymotrypsin"/>
</dbReference>
<dbReference type="SUPFAM" id="SSF50494">
    <property type="entry name" value="Trypsin-like serine proteases"/>
    <property type="match status" value="1"/>
</dbReference>
<feature type="signal peptide" evidence="3">
    <location>
        <begin position="1"/>
        <end position="15"/>
    </location>
</feature>
<name>A0ABD0S785_LOXSC</name>
<sequence length="329" mass="36483">MKYYMLLALVAGCHAFFQPGAPPPPEQFDDPGSLFADDEVEEYEPVTTTSPAIQEISQKCGIRKDHPLFRAATLNNTKARYAEFNWVVPIFEVMWNGVENYTCVGSLIHPRVVLSVAHYFVTKRNWLIRAGDWNIDENNEFFKHQSIYVATVEKHPKFNAKLRFDAALLFLVSPVTPNQHVGFACLPHSNSVTLPGSACIVTGWGVDSFKDGHISDIMKMSKVPAVSDADCQETLRARMGQAFNLHKSWMCAGGRTGEDACLKDGGAPLVCPYTNSATANQYYQAGIVSWGYNCGLDGVPGVYTKVAEVRQWIDDQMVANGYDTMSYTA</sequence>
<gene>
    <name evidence="5" type="ORF">ABMA28_013018</name>
</gene>
<comment type="similarity">
    <text evidence="2">Belongs to the peptidase S1 family. CLIP subfamily.</text>
</comment>